<dbReference type="PANTHER" id="PTHR22891">
    <property type="entry name" value="EUKARYOTIC TRANSLATION INITIATION FACTOR 2C"/>
    <property type="match status" value="1"/>
</dbReference>
<dbReference type="InterPro" id="IPR012337">
    <property type="entry name" value="RNaseH-like_sf"/>
</dbReference>
<feature type="signal peptide" evidence="1">
    <location>
        <begin position="1"/>
        <end position="24"/>
    </location>
</feature>
<dbReference type="Proteomes" id="UP000054495">
    <property type="component" value="Unassembled WGS sequence"/>
</dbReference>
<sequence>MAASATRKCCPPSVLLLLTRTLMASSSQQRPIGPTHAKLPLNDKALLKPLQKSPLQRKCCSEIEPTGEIYPVYGRPGQGTNGDQVQLLANWYRLNCGLEGREIFLYEVEVKELLKPKGKGKPRKPAKVKRRAYSLKRWRLSGDRGRISFRCREEDGQENEFSMTVNYRLAFNFDLNSDDVQQRDDCARLTKCLFTQRARYAPAQGDRGWSFVNRWEVCYGSIYYIPRQKDDPKVFVGAGVRAWLGAYSSVKTLQDSKPALAFGLVNRLFYELDMDIITFYCEVLEEMGLHRRGNVNQREYLKEFGMSLPQRKRMTDRLKGIRLKTNKFLISDRGYRFGERHMTFECVRDVPARTYRCPCGKTMEEIYYRLDSKLEYASILLPDSGVCRDPSVHKKFTDDLFNMMEFDSSRMSFLYDFMFSVIPRMISCNGLVLDIPNVIDKDRNSIPMTERRAIKRKELNEPPAGELHCAVVIMARSPSRDSPRPAGAESVCDPHDVQAFFINLMEKCRERGLSVAEQPLFRVYEKIAPANFDLTVQDAKRRFSAMQEATSEGSPQKILLLLVIHDRNDLIDDGQSAYGLIKSACDNKYGIASQVVDASTVKQATASGDKTIYYNIALKINAKLGGVNQAVIFDSESRTAEFSPKDAVMYVGIDVTHPTANSGIDISIACMVANFDLAATRYTNEILAQMKPKETVECFEKQFIRLMTKFHEHSHVWPRHIVVLRDGVSDSEMLRTAFLEMKWIRDAWKRLTADDVELEPTYTYIVIQKRHITRFYQPSKDEQGRETYVNISSGTVVDNVVVSPKLFDFYLASQFGAIGTTRPAHYTVVLDEWMLSADQLYVIVQVKIIELDSIKGN</sequence>
<keyword evidence="1" id="KW-0732">Signal</keyword>
<protein>
    <submittedName>
        <fullName evidence="3">Piwi domain protein</fullName>
    </submittedName>
</protein>
<feature type="chain" id="PRO_5002307988" evidence="1">
    <location>
        <begin position="25"/>
        <end position="857"/>
    </location>
</feature>
<dbReference type="InterPro" id="IPR003165">
    <property type="entry name" value="Piwi"/>
</dbReference>
<organism evidence="3 4">
    <name type="scientific">Ancylostoma ceylanicum</name>
    <dbReference type="NCBI Taxonomy" id="53326"/>
    <lineage>
        <taxon>Eukaryota</taxon>
        <taxon>Metazoa</taxon>
        <taxon>Ecdysozoa</taxon>
        <taxon>Nematoda</taxon>
        <taxon>Chromadorea</taxon>
        <taxon>Rhabditida</taxon>
        <taxon>Rhabditina</taxon>
        <taxon>Rhabditomorpha</taxon>
        <taxon>Strongyloidea</taxon>
        <taxon>Ancylostomatidae</taxon>
        <taxon>Ancylostomatinae</taxon>
        <taxon>Ancylostoma</taxon>
    </lineage>
</organism>
<dbReference type="Gene3D" id="3.40.50.2300">
    <property type="match status" value="1"/>
</dbReference>
<reference evidence="3 4" key="1">
    <citation type="submission" date="2013-05" db="EMBL/GenBank/DDBJ databases">
        <title>Draft genome of the parasitic nematode Anyclostoma ceylanicum.</title>
        <authorList>
            <person name="Mitreva M."/>
        </authorList>
    </citation>
    <scope>NUCLEOTIDE SEQUENCE [LARGE SCALE GENOMIC DNA]</scope>
</reference>
<name>A0A0D6MD29_9BILA</name>
<evidence type="ECO:0000313" key="3">
    <source>
        <dbReference type="EMBL" id="EPB79942.1"/>
    </source>
</evidence>
<dbReference type="InterPro" id="IPR036397">
    <property type="entry name" value="RNaseH_sf"/>
</dbReference>
<proteinExistence type="predicted"/>
<dbReference type="GO" id="GO:0003676">
    <property type="term" value="F:nucleic acid binding"/>
    <property type="evidence" value="ECO:0007669"/>
    <property type="project" value="InterPro"/>
</dbReference>
<dbReference type="EMBL" id="KE124787">
    <property type="protein sequence ID" value="EPB79942.1"/>
    <property type="molecule type" value="Genomic_DNA"/>
</dbReference>
<dbReference type="Pfam" id="PF02171">
    <property type="entry name" value="Piwi"/>
    <property type="match status" value="1"/>
</dbReference>
<feature type="domain" description="Piwi" evidence="2">
    <location>
        <begin position="559"/>
        <end position="857"/>
    </location>
</feature>
<evidence type="ECO:0000256" key="1">
    <source>
        <dbReference type="SAM" id="SignalP"/>
    </source>
</evidence>
<dbReference type="SMART" id="SM00950">
    <property type="entry name" value="Piwi"/>
    <property type="match status" value="1"/>
</dbReference>
<gene>
    <name evidence="3" type="ORF">ANCCEY_01008</name>
</gene>
<dbReference type="SUPFAM" id="SSF53098">
    <property type="entry name" value="Ribonuclease H-like"/>
    <property type="match status" value="1"/>
</dbReference>
<evidence type="ECO:0000313" key="4">
    <source>
        <dbReference type="Proteomes" id="UP000054495"/>
    </source>
</evidence>
<accession>A0A0D6MD29</accession>
<evidence type="ECO:0000259" key="2">
    <source>
        <dbReference type="PROSITE" id="PS50822"/>
    </source>
</evidence>
<dbReference type="Gene3D" id="3.30.420.10">
    <property type="entry name" value="Ribonuclease H-like superfamily/Ribonuclease H"/>
    <property type="match status" value="1"/>
</dbReference>
<dbReference type="PROSITE" id="PS50822">
    <property type="entry name" value="PIWI"/>
    <property type="match status" value="1"/>
</dbReference>
<keyword evidence="4" id="KW-1185">Reference proteome</keyword>
<dbReference type="AlphaFoldDB" id="A0A0D6MD29"/>